<dbReference type="EMBL" id="FJOG01000011">
    <property type="protein sequence ID" value="CZR57973.1"/>
    <property type="molecule type" value="Genomic_DNA"/>
</dbReference>
<evidence type="ECO:0000313" key="3">
    <source>
        <dbReference type="EMBL" id="CZR57973.1"/>
    </source>
</evidence>
<dbReference type="FunFam" id="1.10.8.270:FF:000023">
    <property type="entry name" value="TBC domain-containing protein C1778.09"/>
    <property type="match status" value="1"/>
</dbReference>
<dbReference type="GO" id="GO:0005096">
    <property type="term" value="F:GTPase activator activity"/>
    <property type="evidence" value="ECO:0007669"/>
    <property type="project" value="TreeGrafter"/>
</dbReference>
<dbReference type="Pfam" id="PF00566">
    <property type="entry name" value="RabGAP-TBC"/>
    <property type="match status" value="1"/>
</dbReference>
<dbReference type="Proteomes" id="UP000184330">
    <property type="component" value="Unassembled WGS sequence"/>
</dbReference>
<evidence type="ECO:0000313" key="4">
    <source>
        <dbReference type="Proteomes" id="UP000184330"/>
    </source>
</evidence>
<reference evidence="3 4" key="1">
    <citation type="submission" date="2016-03" db="EMBL/GenBank/DDBJ databases">
        <authorList>
            <person name="Ploux O."/>
        </authorList>
    </citation>
    <scope>NUCLEOTIDE SEQUENCE [LARGE SCALE GENOMIC DNA]</scope>
    <source>
        <strain evidence="3 4">UAMH 11012</strain>
    </source>
</reference>
<dbReference type="SUPFAM" id="SSF47923">
    <property type="entry name" value="Ypt/Rab-GAP domain of gyp1p"/>
    <property type="match status" value="2"/>
</dbReference>
<feature type="region of interest" description="Disordered" evidence="1">
    <location>
        <begin position="1"/>
        <end position="135"/>
    </location>
</feature>
<dbReference type="FunFam" id="1.10.472.80:FF:000055">
    <property type="entry name" value="TBC domain-containing protein C1778.09"/>
    <property type="match status" value="1"/>
</dbReference>
<dbReference type="Gene3D" id="1.10.8.270">
    <property type="entry name" value="putative rabgap domain of human tbc1 domain family member 14 like domains"/>
    <property type="match status" value="1"/>
</dbReference>
<feature type="compositionally biased region" description="Basic and acidic residues" evidence="1">
    <location>
        <begin position="13"/>
        <end position="25"/>
    </location>
</feature>
<evidence type="ECO:0000256" key="1">
    <source>
        <dbReference type="SAM" id="MobiDB-lite"/>
    </source>
</evidence>
<proteinExistence type="predicted"/>
<accession>A0A1L7WYX9</accession>
<organism evidence="3 4">
    <name type="scientific">Phialocephala subalpina</name>
    <dbReference type="NCBI Taxonomy" id="576137"/>
    <lineage>
        <taxon>Eukaryota</taxon>
        <taxon>Fungi</taxon>
        <taxon>Dikarya</taxon>
        <taxon>Ascomycota</taxon>
        <taxon>Pezizomycotina</taxon>
        <taxon>Leotiomycetes</taxon>
        <taxon>Helotiales</taxon>
        <taxon>Mollisiaceae</taxon>
        <taxon>Phialocephala</taxon>
        <taxon>Phialocephala fortinii species complex</taxon>
    </lineage>
</organism>
<dbReference type="SMART" id="SM00164">
    <property type="entry name" value="TBC"/>
    <property type="match status" value="1"/>
</dbReference>
<feature type="compositionally biased region" description="Pro residues" evidence="1">
    <location>
        <begin position="69"/>
        <end position="79"/>
    </location>
</feature>
<dbReference type="InterPro" id="IPR000195">
    <property type="entry name" value="Rab-GAP-TBC_dom"/>
</dbReference>
<feature type="compositionally biased region" description="Polar residues" evidence="1">
    <location>
        <begin position="41"/>
        <end position="51"/>
    </location>
</feature>
<dbReference type="PROSITE" id="PS50086">
    <property type="entry name" value="TBC_RABGAP"/>
    <property type="match status" value="1"/>
</dbReference>
<keyword evidence="4" id="KW-1185">Reference proteome</keyword>
<dbReference type="Gene3D" id="1.10.472.80">
    <property type="entry name" value="Ypt/Rab-GAP domain of gyp1p, domain 3"/>
    <property type="match status" value="1"/>
</dbReference>
<dbReference type="InterPro" id="IPR050302">
    <property type="entry name" value="Rab_GAP_TBC_domain"/>
</dbReference>
<gene>
    <name evidence="3" type="ORF">PAC_07863</name>
</gene>
<feature type="compositionally biased region" description="Low complexity" evidence="1">
    <location>
        <begin position="396"/>
        <end position="405"/>
    </location>
</feature>
<feature type="compositionally biased region" description="Low complexity" evidence="1">
    <location>
        <begin position="414"/>
        <end position="431"/>
    </location>
</feature>
<dbReference type="GO" id="GO:0031267">
    <property type="term" value="F:small GTPase binding"/>
    <property type="evidence" value="ECO:0007669"/>
    <property type="project" value="TreeGrafter"/>
</dbReference>
<evidence type="ECO:0000259" key="2">
    <source>
        <dbReference type="PROSITE" id="PS50086"/>
    </source>
</evidence>
<sequence>MALPTPSPPTSPNDKEKDKKKEKEVPSSLSSTFKRTKHNKSATTLTPSATRPDNGLFTLRYEDATADKPPIPVILPPHRNPSEQHPALRRPASGTTGTSADDWKRDSGLAPTASTQATEGSFIDSIIEEKEEKKQDHSLGIEIDFDLHKSLAPLNPAPMPAPHIGEGLKKSETRTSNVGSTRWKLPGRKNSGVPKSPTDSAIDEDFSPITTPIPTEGFIEEEEINKMHFSKRGSLMWGGMNGHARPHPSRRQPSFSMLASTKPNMLTEELEKESQKVRSMYEQYVVDDGRYSSLAQRAEDAIPGVDQDTLDLLTPPRIPFDRPGTNMSVRTEHELAGGLEDWEDVEVEDVNRYGFIESRRKSDRPGTAEPRPVQRVSTLLDMASSAPRRKRTFGRAASSAVSTKKAASRNGAPRSVSQGSSSSQRSNGRIRAVSNHFPGNRDRRWVDEAGDMLTLPPGLADIAEEEEGGKAAKAMKRKEVERGEKWQKMAKIVKHGEDGKGMEFEFDPKNPKVIERTWKGIPDRWRGAAWYSFLAASAKKRDDNVPDEKIIKTFHHLQDQSSADDVQIDLDVPRTISQHIMFRKRYRGGQRLLFRVLHAVSLYFPDTGYVQGMASLAATLLCYYDEERAFVMLVRMFTLRSLGKLYESGFGGLMAALEEFKVKWLAGGKVSKKLDELNIEPTSWGTRWYLTLFNLSIPFAAQLRVWDIFMLLGDSDPLITATDERPFQGGLDILHATSAALIAATREILMDSDFENAMKVLTSFVPIKDEELLMKVTKAEWRVHRGKHRV</sequence>
<feature type="region of interest" description="Disordered" evidence="1">
    <location>
        <begin position="159"/>
        <end position="213"/>
    </location>
</feature>
<dbReference type="AlphaFoldDB" id="A0A1L7WYX9"/>
<dbReference type="InterPro" id="IPR035969">
    <property type="entry name" value="Rab-GAP_TBC_sf"/>
</dbReference>
<name>A0A1L7WYX9_9HELO</name>
<dbReference type="OrthoDB" id="294251at2759"/>
<feature type="domain" description="Rab-GAP TBC" evidence="2">
    <location>
        <begin position="520"/>
        <end position="713"/>
    </location>
</feature>
<dbReference type="STRING" id="576137.A0A1L7WYX9"/>
<feature type="compositionally biased region" description="Pro residues" evidence="1">
    <location>
        <begin position="1"/>
        <end position="11"/>
    </location>
</feature>
<dbReference type="PANTHER" id="PTHR47219">
    <property type="entry name" value="RAB GTPASE-ACTIVATING PROTEIN 1-LIKE"/>
    <property type="match status" value="1"/>
</dbReference>
<feature type="region of interest" description="Disordered" evidence="1">
    <location>
        <begin position="358"/>
        <end position="444"/>
    </location>
</feature>
<protein>
    <submittedName>
        <fullName evidence="3">Related to Rab6 GTPase activating protein, GAPCenA</fullName>
    </submittedName>
</protein>
<dbReference type="PANTHER" id="PTHR47219:SF9">
    <property type="entry name" value="GTPASE ACTIVATING PROTEIN AND CENTROSOME-ASSOCIATED, ISOFORM B"/>
    <property type="match status" value="1"/>
</dbReference>